<evidence type="ECO:0000313" key="7">
    <source>
        <dbReference type="Proteomes" id="UP000263273"/>
    </source>
</evidence>
<evidence type="ECO:0000313" key="6">
    <source>
        <dbReference type="EMBL" id="HBK53826.1"/>
    </source>
</evidence>
<keyword evidence="4 5" id="KW-0472">Membrane</keyword>
<name>A0A354YYN1_9FIRM</name>
<accession>A0A354YYN1</accession>
<evidence type="ECO:0000256" key="5">
    <source>
        <dbReference type="SAM" id="Phobius"/>
    </source>
</evidence>
<dbReference type="GO" id="GO:0005886">
    <property type="term" value="C:plasma membrane"/>
    <property type="evidence" value="ECO:0007669"/>
    <property type="project" value="UniProtKB-SubCell"/>
</dbReference>
<feature type="transmembrane region" description="Helical" evidence="5">
    <location>
        <begin position="21"/>
        <end position="42"/>
    </location>
</feature>
<evidence type="ECO:0000256" key="4">
    <source>
        <dbReference type="ARBA" id="ARBA00023136"/>
    </source>
</evidence>
<reference evidence="6 7" key="1">
    <citation type="journal article" date="2018" name="Nat. Biotechnol.">
        <title>A standardized bacterial taxonomy based on genome phylogeny substantially revises the tree of life.</title>
        <authorList>
            <person name="Parks D.H."/>
            <person name="Chuvochina M."/>
            <person name="Waite D.W."/>
            <person name="Rinke C."/>
            <person name="Skarshewski A."/>
            <person name="Chaumeil P.A."/>
            <person name="Hugenholtz P."/>
        </authorList>
    </citation>
    <scope>NUCLEOTIDE SEQUENCE [LARGE SCALE GENOMIC DNA]</scope>
    <source>
        <strain evidence="6">UBA10948</strain>
    </source>
</reference>
<comment type="subcellular location">
    <subcellularLocation>
        <location evidence="1">Membrane</location>
        <topology evidence="1">Multi-pass membrane protein</topology>
    </subcellularLocation>
</comment>
<feature type="transmembrane region" description="Helical" evidence="5">
    <location>
        <begin position="120"/>
        <end position="142"/>
    </location>
</feature>
<evidence type="ECO:0000256" key="3">
    <source>
        <dbReference type="ARBA" id="ARBA00022989"/>
    </source>
</evidence>
<feature type="transmembrane region" description="Helical" evidence="5">
    <location>
        <begin position="62"/>
        <end position="83"/>
    </location>
</feature>
<dbReference type="EMBL" id="DNZF01000172">
    <property type="protein sequence ID" value="HBK53826.1"/>
    <property type="molecule type" value="Genomic_DNA"/>
</dbReference>
<feature type="transmembrane region" description="Helical" evidence="5">
    <location>
        <begin position="176"/>
        <end position="198"/>
    </location>
</feature>
<keyword evidence="3 5" id="KW-1133">Transmembrane helix</keyword>
<dbReference type="RefSeq" id="WP_276621479.1">
    <property type="nucleotide sequence ID" value="NZ_DCDX01000051.1"/>
</dbReference>
<feature type="transmembrane region" description="Helical" evidence="5">
    <location>
        <begin position="149"/>
        <end position="170"/>
    </location>
</feature>
<protein>
    <submittedName>
        <fullName evidence="6">ABC transporter permease</fullName>
    </submittedName>
</protein>
<feature type="transmembrane region" description="Helical" evidence="5">
    <location>
        <begin position="260"/>
        <end position="282"/>
    </location>
</feature>
<dbReference type="GO" id="GO:0140359">
    <property type="term" value="F:ABC-type transporter activity"/>
    <property type="evidence" value="ECO:0007669"/>
    <property type="project" value="InterPro"/>
</dbReference>
<keyword evidence="2 5" id="KW-0812">Transmembrane</keyword>
<gene>
    <name evidence="6" type="ORF">DDZ44_07820</name>
</gene>
<proteinExistence type="predicted"/>
<dbReference type="Proteomes" id="UP000263273">
    <property type="component" value="Unassembled WGS sequence"/>
</dbReference>
<evidence type="ECO:0000256" key="2">
    <source>
        <dbReference type="ARBA" id="ARBA00022692"/>
    </source>
</evidence>
<dbReference type="AlphaFoldDB" id="A0A354YYN1"/>
<dbReference type="PANTHER" id="PTHR43077">
    <property type="entry name" value="TRANSPORT PERMEASE YVFS-RELATED"/>
    <property type="match status" value="1"/>
</dbReference>
<dbReference type="Pfam" id="PF12679">
    <property type="entry name" value="ABC2_membrane_2"/>
    <property type="match status" value="1"/>
</dbReference>
<dbReference type="STRING" id="378794.GCA_001570625_01866"/>
<feature type="transmembrane region" description="Helical" evidence="5">
    <location>
        <begin position="219"/>
        <end position="240"/>
    </location>
</feature>
<dbReference type="PANTHER" id="PTHR43077:SF10">
    <property type="entry name" value="TRANSPORT PERMEASE PROTEIN"/>
    <property type="match status" value="1"/>
</dbReference>
<dbReference type="InterPro" id="IPR051328">
    <property type="entry name" value="T7SS_ABC-Transporter"/>
</dbReference>
<evidence type="ECO:0000256" key="1">
    <source>
        <dbReference type="ARBA" id="ARBA00004141"/>
    </source>
</evidence>
<organism evidence="6 7">
    <name type="scientific">Syntrophomonas wolfei</name>
    <dbReference type="NCBI Taxonomy" id="863"/>
    <lineage>
        <taxon>Bacteria</taxon>
        <taxon>Bacillati</taxon>
        <taxon>Bacillota</taxon>
        <taxon>Clostridia</taxon>
        <taxon>Eubacteriales</taxon>
        <taxon>Syntrophomonadaceae</taxon>
        <taxon>Syntrophomonas</taxon>
    </lineage>
</organism>
<sequence length="309" mass="33827">MKSLVLNPILAKEFCSRMRNWKSPLMISLYLALLGLITLAYYWMQQKRGFYSGFGPDVGPQIFIILSVFQLLLLSFVTPALTAGVINGERERQTFDLLLCTRLSSASIVLNKLLSSISYILLLVIASLPVFAIVYFFGGVLLSDMGRVILVSLATAITFGVIGIFCSTLFKRTQVSMVVSYVVVLLFLVGTLAVTVFLQGIGTGPNSQVTAQYFSYANPLVALFSIFPNQAAGVGIMSSFLGGYRTYGYNAAASQALSPWQYNFIFDGVLIIVLLLLTVFLLDPVGRFKRLRKNPAVVEIEAESSSVQG</sequence>
<comment type="caution">
    <text evidence="6">The sequence shown here is derived from an EMBL/GenBank/DDBJ whole genome shotgun (WGS) entry which is preliminary data.</text>
</comment>